<dbReference type="Proteomes" id="UP000682733">
    <property type="component" value="Unassembled WGS sequence"/>
</dbReference>
<reference evidence="1" key="1">
    <citation type="submission" date="2021-02" db="EMBL/GenBank/DDBJ databases">
        <authorList>
            <person name="Nowell W R."/>
        </authorList>
    </citation>
    <scope>NUCLEOTIDE SEQUENCE</scope>
</reference>
<accession>A0A8S2G4I8</accession>
<sequence>IVNDNIQLVNMWLSMDESTTLDNALITMEHLYKTGTVHIYLQRLINQQSRVEIKYYIEKRRNTNPNDDNNVDGKQEKNEEKLEVIMTMSDIYEHKRQLTFSNVDLTDNMLHKRLLLNEQLKVLNVVEKIYSILSKAETSGHPVYQLKNEKYEIYDRT</sequence>
<gene>
    <name evidence="1" type="ORF">OVA965_LOCUS43120</name>
    <name evidence="2" type="ORF">TMI583_LOCUS45252</name>
</gene>
<proteinExistence type="predicted"/>
<evidence type="ECO:0000313" key="3">
    <source>
        <dbReference type="Proteomes" id="UP000677228"/>
    </source>
</evidence>
<protein>
    <submittedName>
        <fullName evidence="1">Uncharacterized protein</fullName>
    </submittedName>
</protein>
<dbReference type="AlphaFoldDB" id="A0A8S2G4I8"/>
<name>A0A8S2G4I8_9BILA</name>
<comment type="caution">
    <text evidence="1">The sequence shown here is derived from an EMBL/GenBank/DDBJ whole genome shotgun (WGS) entry which is preliminary data.</text>
</comment>
<feature type="non-terminal residue" evidence="1">
    <location>
        <position position="1"/>
    </location>
</feature>
<evidence type="ECO:0000313" key="1">
    <source>
        <dbReference type="EMBL" id="CAF1619663.1"/>
    </source>
</evidence>
<dbReference type="EMBL" id="CAJOBA010080285">
    <property type="protein sequence ID" value="CAF4438301.1"/>
    <property type="molecule type" value="Genomic_DNA"/>
</dbReference>
<dbReference type="Proteomes" id="UP000677228">
    <property type="component" value="Unassembled WGS sequence"/>
</dbReference>
<organism evidence="1 3">
    <name type="scientific">Didymodactylos carnosus</name>
    <dbReference type="NCBI Taxonomy" id="1234261"/>
    <lineage>
        <taxon>Eukaryota</taxon>
        <taxon>Metazoa</taxon>
        <taxon>Spiralia</taxon>
        <taxon>Gnathifera</taxon>
        <taxon>Rotifera</taxon>
        <taxon>Eurotatoria</taxon>
        <taxon>Bdelloidea</taxon>
        <taxon>Philodinida</taxon>
        <taxon>Philodinidae</taxon>
        <taxon>Didymodactylos</taxon>
    </lineage>
</organism>
<evidence type="ECO:0000313" key="2">
    <source>
        <dbReference type="EMBL" id="CAF4438301.1"/>
    </source>
</evidence>
<feature type="non-terminal residue" evidence="1">
    <location>
        <position position="157"/>
    </location>
</feature>
<dbReference type="EMBL" id="CAJNOK010055516">
    <property type="protein sequence ID" value="CAF1619663.1"/>
    <property type="molecule type" value="Genomic_DNA"/>
</dbReference>